<feature type="chain" id="PRO_5040542315" description="Carboxypeptidase" evidence="2">
    <location>
        <begin position="19"/>
        <end position="451"/>
    </location>
</feature>
<dbReference type="PROSITE" id="PS00131">
    <property type="entry name" value="CARBOXYPEPT_SER_SER"/>
    <property type="match status" value="1"/>
</dbReference>
<reference evidence="3" key="1">
    <citation type="submission" date="2022-11" db="EMBL/GenBank/DDBJ databases">
        <authorList>
            <person name="Kikuchi T."/>
        </authorList>
    </citation>
    <scope>NUCLEOTIDE SEQUENCE</scope>
    <source>
        <strain evidence="3">PS1010</strain>
    </source>
</reference>
<protein>
    <recommendedName>
        <fullName evidence="2">Carboxypeptidase</fullName>
        <ecNumber evidence="2">3.4.16.-</ecNumber>
    </recommendedName>
</protein>
<comment type="caution">
    <text evidence="3">The sequence shown here is derived from an EMBL/GenBank/DDBJ whole genome shotgun (WGS) entry which is preliminary data.</text>
</comment>
<name>A0A9P1IZX8_9PELO</name>
<dbReference type="Gene3D" id="3.40.50.1820">
    <property type="entry name" value="alpha/beta hydrolase"/>
    <property type="match status" value="1"/>
</dbReference>
<evidence type="ECO:0000313" key="3">
    <source>
        <dbReference type="EMBL" id="CAI5454114.1"/>
    </source>
</evidence>
<dbReference type="InterPro" id="IPR001563">
    <property type="entry name" value="Peptidase_S10"/>
</dbReference>
<organism evidence="3 4">
    <name type="scientific">Caenorhabditis angaria</name>
    <dbReference type="NCBI Taxonomy" id="860376"/>
    <lineage>
        <taxon>Eukaryota</taxon>
        <taxon>Metazoa</taxon>
        <taxon>Ecdysozoa</taxon>
        <taxon>Nematoda</taxon>
        <taxon>Chromadorea</taxon>
        <taxon>Rhabditida</taxon>
        <taxon>Rhabditina</taxon>
        <taxon>Rhabditomorpha</taxon>
        <taxon>Rhabditoidea</taxon>
        <taxon>Rhabditidae</taxon>
        <taxon>Peloderinae</taxon>
        <taxon>Caenorhabditis</taxon>
    </lineage>
</organism>
<keyword evidence="4" id="KW-1185">Reference proteome</keyword>
<feature type="signal peptide" evidence="2">
    <location>
        <begin position="1"/>
        <end position="18"/>
    </location>
</feature>
<dbReference type="InterPro" id="IPR018202">
    <property type="entry name" value="Ser_caboxypep_ser_AS"/>
</dbReference>
<proteinExistence type="inferred from homology"/>
<dbReference type="PANTHER" id="PTHR11802">
    <property type="entry name" value="SERINE PROTEASE FAMILY S10 SERINE CARBOXYPEPTIDASE"/>
    <property type="match status" value="1"/>
</dbReference>
<dbReference type="Pfam" id="PF00450">
    <property type="entry name" value="Peptidase_S10"/>
    <property type="match status" value="1"/>
</dbReference>
<comment type="similarity">
    <text evidence="1 2">Belongs to the peptidase S10 family.</text>
</comment>
<keyword evidence="2" id="KW-0121">Carboxypeptidase</keyword>
<dbReference type="PANTHER" id="PTHR11802:SF418">
    <property type="entry name" value="SERINE CARBOXYPEPTIDASE CTSA-1.1"/>
    <property type="match status" value="1"/>
</dbReference>
<dbReference type="GO" id="GO:0004185">
    <property type="term" value="F:serine-type carboxypeptidase activity"/>
    <property type="evidence" value="ECO:0007669"/>
    <property type="project" value="UniProtKB-UniRule"/>
</dbReference>
<dbReference type="SUPFAM" id="SSF53474">
    <property type="entry name" value="alpha/beta-Hydrolases"/>
    <property type="match status" value="1"/>
</dbReference>
<keyword evidence="2" id="KW-0645">Protease</keyword>
<dbReference type="GO" id="GO:0006508">
    <property type="term" value="P:proteolysis"/>
    <property type="evidence" value="ECO:0007669"/>
    <property type="project" value="UniProtKB-KW"/>
</dbReference>
<sequence>MMMKFSFAIFLFLSVILADEIKKLPGLNFKVYSRHFSGYLNVSETHRLHYWFVESQNTPSVDPLVFWFEGGPGCSSIIGLSDNNGPFLFANPDVNETFRRNEHTWNRMANIVYLSSPAGTGFSYSTDGNITTNDELTADENYEAVKLFLKEFPSYRNHELFLTGESYAGIYIPMLATRIIDGQKDYPINLKGIAIGNGAVNLKIQPRTSLFYSYHHGLVSERVYKRLVNGCCKGNIETCEIDLRNSYCQEMKEMGKPMVLFDYDISQKCYNRKNEEDMFPDCNNYQKLKKIAEYYLDDNVREALFIPSEAPQFHYCNMAMIDHGIYKKEKDDMSEYFLKIVAAGVKTLLFYGDQDKVCDFLMGQQFVAKLNITKISAKEPWFVNKIAAGYKTVYSNLTFITVRGAGHSAAKTRPLEMYQVIQEFFKASRINASSSYVFLISIIFNIIFHLF</sequence>
<evidence type="ECO:0000256" key="1">
    <source>
        <dbReference type="ARBA" id="ARBA00009431"/>
    </source>
</evidence>
<gene>
    <name evidence="3" type="ORF">CAMP_LOCUS16751</name>
</gene>
<dbReference type="AlphaFoldDB" id="A0A9P1IZX8"/>
<evidence type="ECO:0000313" key="4">
    <source>
        <dbReference type="Proteomes" id="UP001152747"/>
    </source>
</evidence>
<dbReference type="OrthoDB" id="443318at2759"/>
<dbReference type="EMBL" id="CANHGI010000006">
    <property type="protein sequence ID" value="CAI5454114.1"/>
    <property type="molecule type" value="Genomic_DNA"/>
</dbReference>
<dbReference type="InterPro" id="IPR029058">
    <property type="entry name" value="AB_hydrolase_fold"/>
</dbReference>
<accession>A0A9P1IZX8</accession>
<dbReference type="EC" id="3.4.16.-" evidence="2"/>
<dbReference type="Proteomes" id="UP001152747">
    <property type="component" value="Unassembled WGS sequence"/>
</dbReference>
<dbReference type="PRINTS" id="PR00724">
    <property type="entry name" value="CRBOXYPTASEC"/>
</dbReference>
<keyword evidence="2" id="KW-0378">Hydrolase</keyword>
<evidence type="ECO:0000256" key="2">
    <source>
        <dbReference type="RuleBase" id="RU361156"/>
    </source>
</evidence>
<keyword evidence="2" id="KW-0732">Signal</keyword>